<feature type="compositionally biased region" description="Basic and acidic residues" evidence="1">
    <location>
        <begin position="32"/>
        <end position="41"/>
    </location>
</feature>
<name>A0A7R9R0M1_9ACAR</name>
<evidence type="ECO:0000256" key="1">
    <source>
        <dbReference type="SAM" id="MobiDB-lite"/>
    </source>
</evidence>
<feature type="region of interest" description="Disordered" evidence="1">
    <location>
        <begin position="1"/>
        <end position="55"/>
    </location>
</feature>
<feature type="non-terminal residue" evidence="2">
    <location>
        <position position="128"/>
    </location>
</feature>
<protein>
    <submittedName>
        <fullName evidence="2">Uncharacterized protein</fullName>
    </submittedName>
</protein>
<dbReference type="AlphaFoldDB" id="A0A7R9R0M1"/>
<dbReference type="EMBL" id="OC953433">
    <property type="protein sequence ID" value="CAD7664465.1"/>
    <property type="molecule type" value="Genomic_DNA"/>
</dbReference>
<gene>
    <name evidence="2" type="ORF">ONB1V03_LOCUS21023</name>
</gene>
<evidence type="ECO:0000313" key="3">
    <source>
        <dbReference type="Proteomes" id="UP000728032"/>
    </source>
</evidence>
<reference evidence="2" key="1">
    <citation type="submission" date="2020-11" db="EMBL/GenBank/DDBJ databases">
        <authorList>
            <person name="Tran Van P."/>
        </authorList>
    </citation>
    <scope>NUCLEOTIDE SEQUENCE</scope>
</reference>
<keyword evidence="3" id="KW-1185">Reference proteome</keyword>
<evidence type="ECO:0000313" key="2">
    <source>
        <dbReference type="EMBL" id="CAD7664465.1"/>
    </source>
</evidence>
<proteinExistence type="predicted"/>
<feature type="compositionally biased region" description="Low complexity" evidence="1">
    <location>
        <begin position="106"/>
        <end position="119"/>
    </location>
</feature>
<organism evidence="2">
    <name type="scientific">Oppiella nova</name>
    <dbReference type="NCBI Taxonomy" id="334625"/>
    <lineage>
        <taxon>Eukaryota</taxon>
        <taxon>Metazoa</taxon>
        <taxon>Ecdysozoa</taxon>
        <taxon>Arthropoda</taxon>
        <taxon>Chelicerata</taxon>
        <taxon>Arachnida</taxon>
        <taxon>Acari</taxon>
        <taxon>Acariformes</taxon>
        <taxon>Sarcoptiformes</taxon>
        <taxon>Oribatida</taxon>
        <taxon>Brachypylina</taxon>
        <taxon>Oppioidea</taxon>
        <taxon>Oppiidae</taxon>
        <taxon>Oppiella</taxon>
    </lineage>
</organism>
<feature type="region of interest" description="Disordered" evidence="1">
    <location>
        <begin position="106"/>
        <end position="128"/>
    </location>
</feature>
<sequence length="128" mass="14166">MSKRKWDELYDTNDTSLRPDSSDARDDSDETIGDHNRRSDDTDYEQNECNDGIDSSGEEQIAHKMARNMAPNECTHSDDVCHSMQFQYDGADDEAVDSGFQCDSINSEISSSGISSSGNVDVLTSSDH</sequence>
<dbReference type="EMBL" id="CAJPVJ010038608">
    <property type="protein sequence ID" value="CAG2181602.1"/>
    <property type="molecule type" value="Genomic_DNA"/>
</dbReference>
<dbReference type="Proteomes" id="UP000728032">
    <property type="component" value="Unassembled WGS sequence"/>
</dbReference>
<accession>A0A7R9R0M1</accession>